<evidence type="ECO:0000256" key="1">
    <source>
        <dbReference type="SAM" id="MobiDB-lite"/>
    </source>
</evidence>
<dbReference type="EMBL" id="CAJNOU010002362">
    <property type="protein sequence ID" value="CAF1314539.1"/>
    <property type="molecule type" value="Genomic_DNA"/>
</dbReference>
<reference evidence="2" key="1">
    <citation type="submission" date="2021-02" db="EMBL/GenBank/DDBJ databases">
        <authorList>
            <person name="Nowell W R."/>
        </authorList>
    </citation>
    <scope>NUCLEOTIDE SEQUENCE</scope>
</reference>
<accession>A0A815EFY7</accession>
<name>A0A815EFY7_9BILA</name>
<comment type="caution">
    <text evidence="2">The sequence shown here is derived from an EMBL/GenBank/DDBJ whole genome shotgun (WGS) entry which is preliminary data.</text>
</comment>
<proteinExistence type="predicted"/>
<dbReference type="AlphaFoldDB" id="A0A815EFY7"/>
<protein>
    <submittedName>
        <fullName evidence="2">Uncharacterized protein</fullName>
    </submittedName>
</protein>
<feature type="compositionally biased region" description="Basic residues" evidence="1">
    <location>
        <begin position="29"/>
        <end position="41"/>
    </location>
</feature>
<organism evidence="2 3">
    <name type="scientific">Rotaria sordida</name>
    <dbReference type="NCBI Taxonomy" id="392033"/>
    <lineage>
        <taxon>Eukaryota</taxon>
        <taxon>Metazoa</taxon>
        <taxon>Spiralia</taxon>
        <taxon>Gnathifera</taxon>
        <taxon>Rotifera</taxon>
        <taxon>Eurotatoria</taxon>
        <taxon>Bdelloidea</taxon>
        <taxon>Philodinida</taxon>
        <taxon>Philodinidae</taxon>
        <taxon>Rotaria</taxon>
    </lineage>
</organism>
<evidence type="ECO:0000313" key="2">
    <source>
        <dbReference type="EMBL" id="CAF1314539.1"/>
    </source>
</evidence>
<feature type="region of interest" description="Disordered" evidence="1">
    <location>
        <begin position="18"/>
        <end position="63"/>
    </location>
</feature>
<feature type="compositionally biased region" description="Basic and acidic residues" evidence="1">
    <location>
        <begin position="42"/>
        <end position="60"/>
    </location>
</feature>
<gene>
    <name evidence="2" type="ORF">SEV965_LOCUS26978</name>
</gene>
<feature type="compositionally biased region" description="Basic and acidic residues" evidence="1">
    <location>
        <begin position="18"/>
        <end position="28"/>
    </location>
</feature>
<dbReference type="Proteomes" id="UP000663889">
    <property type="component" value="Unassembled WGS sequence"/>
</dbReference>
<evidence type="ECO:0000313" key="3">
    <source>
        <dbReference type="Proteomes" id="UP000663889"/>
    </source>
</evidence>
<sequence length="151" mass="17755">MDIIFVISLPESISLEKEETKTNIDWNHKSTRRKKPTKKKEKKEQSQVKSSKQDNREELPNKQINLSLFRSQNWYRTTSLTLDLYEEHKTDESDFELDDDDDDDIDKILIITPTLPSNRKHNQQNHDRTGNYTPRAKVSAEVAKIIDDGLR</sequence>